<accession>A0A4P7SMP5</accession>
<evidence type="ECO:0000256" key="1">
    <source>
        <dbReference type="SAM" id="MobiDB-lite"/>
    </source>
</evidence>
<reference evidence="2 3" key="1">
    <citation type="submission" date="2019-04" db="EMBL/GenBank/DDBJ databases">
        <title>Isolation and identification of Cellulomonas shaoxiangyii sp. Nov. isolated from feces of the Tibetan antelopes (Pantholops hodgsonii) in the Qinghai-Tibet plateau of China.</title>
        <authorList>
            <person name="Tian Z."/>
        </authorList>
    </citation>
    <scope>NUCLEOTIDE SEQUENCE [LARGE SCALE GENOMIC DNA]</scope>
    <source>
        <strain evidence="2 3">Z28</strain>
    </source>
</reference>
<dbReference type="RefSeq" id="WP_135972188.1">
    <property type="nucleotide sequence ID" value="NZ_CP039291.1"/>
</dbReference>
<evidence type="ECO:0000313" key="3">
    <source>
        <dbReference type="Proteomes" id="UP000296469"/>
    </source>
</evidence>
<evidence type="ECO:0000313" key="2">
    <source>
        <dbReference type="EMBL" id="QCB95058.1"/>
    </source>
</evidence>
<feature type="region of interest" description="Disordered" evidence="1">
    <location>
        <begin position="41"/>
        <end position="63"/>
    </location>
</feature>
<dbReference type="AlphaFoldDB" id="A0A4P7SMP5"/>
<organism evidence="2 3">
    <name type="scientific">Cellulomonas shaoxiangyii</name>
    <dbReference type="NCBI Taxonomy" id="2566013"/>
    <lineage>
        <taxon>Bacteria</taxon>
        <taxon>Bacillati</taxon>
        <taxon>Actinomycetota</taxon>
        <taxon>Actinomycetes</taxon>
        <taxon>Micrococcales</taxon>
        <taxon>Cellulomonadaceae</taxon>
        <taxon>Cellulomonas</taxon>
    </lineage>
</organism>
<name>A0A4P7SMP5_9CELL</name>
<sequence length="63" mass="7465">MNYETDEDEEDDTVFAGPLIFDRAQYETELQRFIATFHDVRASLPAPTLPSPRDDQRRRHLRD</sequence>
<feature type="compositionally biased region" description="Basic and acidic residues" evidence="1">
    <location>
        <begin position="52"/>
        <end position="63"/>
    </location>
</feature>
<gene>
    <name evidence="2" type="ORF">E5225_17315</name>
</gene>
<dbReference type="Proteomes" id="UP000296469">
    <property type="component" value="Chromosome"/>
</dbReference>
<dbReference type="KEGG" id="celz:E5225_17315"/>
<keyword evidence="3" id="KW-1185">Reference proteome</keyword>
<proteinExistence type="predicted"/>
<protein>
    <submittedName>
        <fullName evidence="2">Uncharacterized protein</fullName>
    </submittedName>
</protein>
<dbReference type="EMBL" id="CP039291">
    <property type="protein sequence ID" value="QCB95058.1"/>
    <property type="molecule type" value="Genomic_DNA"/>
</dbReference>